<name>A0ABM8ZZI0_9VIBR</name>
<proteinExistence type="predicted"/>
<evidence type="ECO:0000313" key="2">
    <source>
        <dbReference type="Proteomes" id="UP000838748"/>
    </source>
</evidence>
<dbReference type="Gene3D" id="3.30.530.20">
    <property type="match status" value="1"/>
</dbReference>
<dbReference type="Proteomes" id="UP000838748">
    <property type="component" value="Unassembled WGS sequence"/>
</dbReference>
<evidence type="ECO:0008006" key="3">
    <source>
        <dbReference type="Google" id="ProtNLM"/>
    </source>
</evidence>
<dbReference type="EMBL" id="CAKLDM010000001">
    <property type="protein sequence ID" value="CAH0536463.1"/>
    <property type="molecule type" value="Genomic_DNA"/>
</dbReference>
<comment type="caution">
    <text evidence="1">The sequence shown here is derived from an EMBL/GenBank/DDBJ whole genome shotgun (WGS) entry which is preliminary data.</text>
</comment>
<evidence type="ECO:0000313" key="1">
    <source>
        <dbReference type="EMBL" id="CAH0536463.1"/>
    </source>
</evidence>
<sequence>MLTLNYQIQIQSDLKTVWDVLTKLEHYKLWAKAFSPDPAFQGSWAEGEEMTFFDPSLGGSKAIIDRVEQHRFIEYHHVAIFNPEHLQDIDSDIAKKWIGCKEKLELVQDKDMVTLKVTVETHPDFSSMFNNSWKAALPAIKLLSEPDKSE</sequence>
<gene>
    <name evidence="1" type="ORF">VMF7928_00435</name>
</gene>
<dbReference type="InterPro" id="IPR023393">
    <property type="entry name" value="START-like_dom_sf"/>
</dbReference>
<accession>A0ABM8ZZI0</accession>
<keyword evidence="2" id="KW-1185">Reference proteome</keyword>
<dbReference type="RefSeq" id="WP_237359841.1">
    <property type="nucleotide sequence ID" value="NZ_CAKLDM010000001.1"/>
</dbReference>
<reference evidence="1" key="1">
    <citation type="submission" date="2021-11" db="EMBL/GenBank/DDBJ databases">
        <authorList>
            <person name="Rodrigo-Torres L."/>
            <person name="Arahal R. D."/>
            <person name="Lucena T."/>
        </authorList>
    </citation>
    <scope>NUCLEOTIDE SEQUENCE</scope>
    <source>
        <strain evidence="1">CECT 7928</strain>
    </source>
</reference>
<organism evidence="1 2">
    <name type="scientific">Vibrio marisflavi CECT 7928</name>
    <dbReference type="NCBI Taxonomy" id="634439"/>
    <lineage>
        <taxon>Bacteria</taxon>
        <taxon>Pseudomonadati</taxon>
        <taxon>Pseudomonadota</taxon>
        <taxon>Gammaproteobacteria</taxon>
        <taxon>Vibrionales</taxon>
        <taxon>Vibrionaceae</taxon>
        <taxon>Vibrio</taxon>
    </lineage>
</organism>
<dbReference type="SUPFAM" id="SSF55961">
    <property type="entry name" value="Bet v1-like"/>
    <property type="match status" value="1"/>
</dbReference>
<protein>
    <recommendedName>
        <fullName evidence="3">SRPBCC domain-containing protein</fullName>
    </recommendedName>
</protein>